<organism evidence="1">
    <name type="scientific">Arundo donax</name>
    <name type="common">Giant reed</name>
    <name type="synonym">Donax arundinaceus</name>
    <dbReference type="NCBI Taxonomy" id="35708"/>
    <lineage>
        <taxon>Eukaryota</taxon>
        <taxon>Viridiplantae</taxon>
        <taxon>Streptophyta</taxon>
        <taxon>Embryophyta</taxon>
        <taxon>Tracheophyta</taxon>
        <taxon>Spermatophyta</taxon>
        <taxon>Magnoliopsida</taxon>
        <taxon>Liliopsida</taxon>
        <taxon>Poales</taxon>
        <taxon>Poaceae</taxon>
        <taxon>PACMAD clade</taxon>
        <taxon>Arundinoideae</taxon>
        <taxon>Arundineae</taxon>
        <taxon>Arundo</taxon>
    </lineage>
</organism>
<name>A0A0A9D377_ARUDO</name>
<evidence type="ECO:0000313" key="1">
    <source>
        <dbReference type="EMBL" id="JAD81118.1"/>
    </source>
</evidence>
<sequence>MLVNCYLPSQTLCLIMSVLILGHECQPFLLQLFYQIIRSRYFLKRYITSSN</sequence>
<reference evidence="1" key="2">
    <citation type="journal article" date="2015" name="Data Brief">
        <title>Shoot transcriptome of the giant reed, Arundo donax.</title>
        <authorList>
            <person name="Barrero R.A."/>
            <person name="Guerrero F.D."/>
            <person name="Moolhuijzen P."/>
            <person name="Goolsby J.A."/>
            <person name="Tidwell J."/>
            <person name="Bellgard S.E."/>
            <person name="Bellgard M.I."/>
        </authorList>
    </citation>
    <scope>NUCLEOTIDE SEQUENCE</scope>
    <source>
        <tissue evidence="1">Shoot tissue taken approximately 20 cm above the soil surface</tissue>
    </source>
</reference>
<dbReference type="AlphaFoldDB" id="A0A0A9D377"/>
<protein>
    <submittedName>
        <fullName evidence="1">Uncharacterized protein</fullName>
    </submittedName>
</protein>
<dbReference type="EMBL" id="GBRH01216777">
    <property type="protein sequence ID" value="JAD81118.1"/>
    <property type="molecule type" value="Transcribed_RNA"/>
</dbReference>
<accession>A0A0A9D377</accession>
<reference evidence="1" key="1">
    <citation type="submission" date="2014-09" db="EMBL/GenBank/DDBJ databases">
        <authorList>
            <person name="Magalhaes I.L.F."/>
            <person name="Oliveira U."/>
            <person name="Santos F.R."/>
            <person name="Vidigal T.H.D.A."/>
            <person name="Brescovit A.D."/>
            <person name="Santos A.J."/>
        </authorList>
    </citation>
    <scope>NUCLEOTIDE SEQUENCE</scope>
    <source>
        <tissue evidence="1">Shoot tissue taken approximately 20 cm above the soil surface</tissue>
    </source>
</reference>
<proteinExistence type="predicted"/>